<dbReference type="RefSeq" id="WP_157300978.1">
    <property type="nucleotide sequence ID" value="NZ_BAAAZB010000005.1"/>
</dbReference>
<evidence type="ECO:0000259" key="6">
    <source>
        <dbReference type="Pfam" id="PF07291"/>
    </source>
</evidence>
<feature type="transmembrane region" description="Helical" evidence="5">
    <location>
        <begin position="48"/>
        <end position="66"/>
    </location>
</feature>
<dbReference type="GO" id="GO:0030416">
    <property type="term" value="P:methylamine metabolic process"/>
    <property type="evidence" value="ECO:0007669"/>
    <property type="project" value="InterPro"/>
</dbReference>
<evidence type="ECO:0000256" key="3">
    <source>
        <dbReference type="ARBA" id="ARBA00022989"/>
    </source>
</evidence>
<dbReference type="AlphaFoldDB" id="A0A6N8JDC0"/>
<keyword evidence="2 5" id="KW-0812">Transmembrane</keyword>
<keyword evidence="3 5" id="KW-1133">Transmembrane helix</keyword>
<accession>A0A6N8JDC0</accession>
<evidence type="ECO:0000256" key="1">
    <source>
        <dbReference type="ARBA" id="ARBA00004141"/>
    </source>
</evidence>
<dbReference type="EMBL" id="WRXO01000004">
    <property type="protein sequence ID" value="MVT42356.1"/>
    <property type="molecule type" value="Genomic_DNA"/>
</dbReference>
<proteinExistence type="predicted"/>
<name>A0A6N8JDC0_9BACT</name>
<reference evidence="7 8" key="1">
    <citation type="submission" date="2019-12" db="EMBL/GenBank/DDBJ databases">
        <title>The draft genomic sequence of strain Chitinophaga oryziterrae JCM 16595.</title>
        <authorList>
            <person name="Zhang X."/>
        </authorList>
    </citation>
    <scope>NUCLEOTIDE SEQUENCE [LARGE SCALE GENOMIC DNA]</scope>
    <source>
        <strain evidence="7 8">JCM 16595</strain>
    </source>
</reference>
<dbReference type="OrthoDB" id="680026at2"/>
<dbReference type="Pfam" id="PF07291">
    <property type="entry name" value="MauE"/>
    <property type="match status" value="1"/>
</dbReference>
<feature type="domain" description="Methylamine utilisation protein MauE" evidence="6">
    <location>
        <begin position="3"/>
        <end position="130"/>
    </location>
</feature>
<sequence>MKKHILTAIVILISMLFTYAAIFKAMDYQLFLSDMSKSPLLVKYDKNLLAPVVLGTEFLIVLLLNFPATRKTGFFLSFFIMAIFSLYLSTLFFFFTNIPCSCGGILGKMPYPVHIVFNICFTLLSATGVLLTRKPEYAPRVIH</sequence>
<evidence type="ECO:0000256" key="5">
    <source>
        <dbReference type="SAM" id="Phobius"/>
    </source>
</evidence>
<evidence type="ECO:0000256" key="2">
    <source>
        <dbReference type="ARBA" id="ARBA00022692"/>
    </source>
</evidence>
<protein>
    <recommendedName>
        <fullName evidence="6">Methylamine utilisation protein MauE domain-containing protein</fullName>
    </recommendedName>
</protein>
<evidence type="ECO:0000256" key="4">
    <source>
        <dbReference type="ARBA" id="ARBA00023136"/>
    </source>
</evidence>
<comment type="subcellular location">
    <subcellularLocation>
        <location evidence="1">Membrane</location>
        <topology evidence="1">Multi-pass membrane protein</topology>
    </subcellularLocation>
</comment>
<dbReference type="Proteomes" id="UP000468388">
    <property type="component" value="Unassembled WGS sequence"/>
</dbReference>
<comment type="caution">
    <text evidence="7">The sequence shown here is derived from an EMBL/GenBank/DDBJ whole genome shotgun (WGS) entry which is preliminary data.</text>
</comment>
<evidence type="ECO:0000313" key="7">
    <source>
        <dbReference type="EMBL" id="MVT42356.1"/>
    </source>
</evidence>
<keyword evidence="4 5" id="KW-0472">Membrane</keyword>
<feature type="transmembrane region" description="Helical" evidence="5">
    <location>
        <begin position="115"/>
        <end position="132"/>
    </location>
</feature>
<dbReference type="InterPro" id="IPR009908">
    <property type="entry name" value="Methylamine_util_MauE"/>
</dbReference>
<keyword evidence="8" id="KW-1185">Reference proteome</keyword>
<gene>
    <name evidence="7" type="ORF">GO495_17320</name>
</gene>
<organism evidence="7 8">
    <name type="scientific">Chitinophaga oryziterrae</name>
    <dbReference type="NCBI Taxonomy" id="1031224"/>
    <lineage>
        <taxon>Bacteria</taxon>
        <taxon>Pseudomonadati</taxon>
        <taxon>Bacteroidota</taxon>
        <taxon>Chitinophagia</taxon>
        <taxon>Chitinophagales</taxon>
        <taxon>Chitinophagaceae</taxon>
        <taxon>Chitinophaga</taxon>
    </lineage>
</organism>
<evidence type="ECO:0000313" key="8">
    <source>
        <dbReference type="Proteomes" id="UP000468388"/>
    </source>
</evidence>
<feature type="transmembrane region" description="Helical" evidence="5">
    <location>
        <begin position="73"/>
        <end position="95"/>
    </location>
</feature>
<dbReference type="GO" id="GO:0016020">
    <property type="term" value="C:membrane"/>
    <property type="evidence" value="ECO:0007669"/>
    <property type="project" value="UniProtKB-SubCell"/>
</dbReference>